<reference evidence="6 7" key="1">
    <citation type="submission" date="2016-12" db="EMBL/GenBank/DDBJ databases">
        <title>The genomes of Aspergillus section Nigri reveals drivers in fungal speciation.</title>
        <authorList>
            <consortium name="DOE Joint Genome Institute"/>
            <person name="Vesth T.C."/>
            <person name="Nybo J."/>
            <person name="Theobald S."/>
            <person name="Brandl J."/>
            <person name="Frisvad J.C."/>
            <person name="Nielsen K.F."/>
            <person name="Lyhne E.K."/>
            <person name="Kogle M.E."/>
            <person name="Kuo A."/>
            <person name="Riley R."/>
            <person name="Clum A."/>
            <person name="Nolan M."/>
            <person name="Lipzen A."/>
            <person name="Salamov A."/>
            <person name="Henrissat B."/>
            <person name="Wiebenga A."/>
            <person name="De Vries R.P."/>
            <person name="Grigoriev I.V."/>
            <person name="Mortensen U.H."/>
            <person name="Andersen M.R."/>
            <person name="Baker S.E."/>
        </authorList>
    </citation>
    <scope>NUCLEOTIDE SEQUENCE [LARGE SCALE GENOMIC DNA]</scope>
    <source>
        <strain evidence="6 7">IBT 23096</strain>
    </source>
</reference>
<name>A0A2I2GA65_9EURO</name>
<dbReference type="VEuPathDB" id="FungiDB:P170DRAFT_510242"/>
<evidence type="ECO:0000256" key="2">
    <source>
        <dbReference type="ARBA" id="ARBA00022692"/>
    </source>
</evidence>
<accession>A0A2I2GA65</accession>
<keyword evidence="2 5" id="KW-0812">Transmembrane</keyword>
<feature type="transmembrane region" description="Helical" evidence="5">
    <location>
        <begin position="429"/>
        <end position="448"/>
    </location>
</feature>
<proteinExistence type="predicted"/>
<dbReference type="AlphaFoldDB" id="A0A2I2GA65"/>
<evidence type="ECO:0000256" key="5">
    <source>
        <dbReference type="SAM" id="Phobius"/>
    </source>
</evidence>
<dbReference type="GO" id="GO:0016020">
    <property type="term" value="C:membrane"/>
    <property type="evidence" value="ECO:0007669"/>
    <property type="project" value="UniProtKB-SubCell"/>
</dbReference>
<dbReference type="STRING" id="1392250.A0A2I2GA65"/>
<dbReference type="InterPro" id="IPR002523">
    <property type="entry name" value="MgTranspt_CorA/ZnTranspt_ZntB"/>
</dbReference>
<gene>
    <name evidence="6" type="ORF">P170DRAFT_510242</name>
</gene>
<sequence>MEASYTDYVSSLAFRNPSLNILSDFLRHQPRKPSDSHVSFIEIEKTGSAGPPQESNTNQLMTRVDSGLNNRIIAVVENIHPDDIEVLGASLDIDPFFFCGHIASSYADIEHTPAPPLLALPPSQIVSKPFLNIHYQKVLDLGDESSVGHVPYKLALPANVPRNIRRLPALSGRSIGLRRACTSLIKKDLSSDVWICLILVDPAPDVVRPASSTSHVLHSKIPQIPRRIAVEDFRDLPTYAEFKGSNGSQNIQPLSPREEILSFFHDSSPGWNAGNPSILSLAYHPIQSVIREWILYGLLMGRYIKYYEYSFKSAPTRLEHFEKNDIIDLHRWRRRSLQSLHKLQTVRRFVEYWMPKEQTLYQHEVTPKVSSSSQELPSWNLLIADLKYSEEQIDQHARSLEALNPIITSLVQLIDSHKSISQAEDIRRLTYIAMACVPLSLIAGVFSMSEPYGPGNDQFWVYWVTALPTAAFIMGFLWLDSRIPDFLRFGFWAQMKKRVRVSSPV</sequence>
<feature type="transmembrane region" description="Helical" evidence="5">
    <location>
        <begin position="460"/>
        <end position="479"/>
    </location>
</feature>
<dbReference type="Pfam" id="PF01544">
    <property type="entry name" value="CorA"/>
    <property type="match status" value="1"/>
</dbReference>
<dbReference type="InterPro" id="IPR045863">
    <property type="entry name" value="CorA_TM1_TM2"/>
</dbReference>
<comment type="caution">
    <text evidence="6">The sequence shown here is derived from an EMBL/GenBank/DDBJ whole genome shotgun (WGS) entry which is preliminary data.</text>
</comment>
<dbReference type="GeneID" id="36562462"/>
<dbReference type="Gene3D" id="1.20.58.340">
    <property type="entry name" value="Magnesium transport protein CorA, transmembrane region"/>
    <property type="match status" value="1"/>
</dbReference>
<dbReference type="SUPFAM" id="SSF144083">
    <property type="entry name" value="Magnesium transport protein CorA, transmembrane region"/>
    <property type="match status" value="1"/>
</dbReference>
<keyword evidence="4 5" id="KW-0472">Membrane</keyword>
<keyword evidence="7" id="KW-1185">Reference proteome</keyword>
<organism evidence="6 7">
    <name type="scientific">Aspergillus steynii IBT 23096</name>
    <dbReference type="NCBI Taxonomy" id="1392250"/>
    <lineage>
        <taxon>Eukaryota</taxon>
        <taxon>Fungi</taxon>
        <taxon>Dikarya</taxon>
        <taxon>Ascomycota</taxon>
        <taxon>Pezizomycotina</taxon>
        <taxon>Eurotiomycetes</taxon>
        <taxon>Eurotiomycetidae</taxon>
        <taxon>Eurotiales</taxon>
        <taxon>Aspergillaceae</taxon>
        <taxon>Aspergillus</taxon>
        <taxon>Aspergillus subgen. Circumdati</taxon>
    </lineage>
</organism>
<evidence type="ECO:0000313" key="6">
    <source>
        <dbReference type="EMBL" id="PLB49772.1"/>
    </source>
</evidence>
<dbReference type="EMBL" id="MSFO01000004">
    <property type="protein sequence ID" value="PLB49772.1"/>
    <property type="molecule type" value="Genomic_DNA"/>
</dbReference>
<evidence type="ECO:0000256" key="4">
    <source>
        <dbReference type="ARBA" id="ARBA00023136"/>
    </source>
</evidence>
<dbReference type="Proteomes" id="UP000234275">
    <property type="component" value="Unassembled WGS sequence"/>
</dbReference>
<dbReference type="GO" id="GO:0046873">
    <property type="term" value="F:metal ion transmembrane transporter activity"/>
    <property type="evidence" value="ECO:0007669"/>
    <property type="project" value="InterPro"/>
</dbReference>
<protein>
    <submittedName>
        <fullName evidence="6">Uncharacterized protein</fullName>
    </submittedName>
</protein>
<evidence type="ECO:0000313" key="7">
    <source>
        <dbReference type="Proteomes" id="UP000234275"/>
    </source>
</evidence>
<keyword evidence="3 5" id="KW-1133">Transmembrane helix</keyword>
<comment type="subcellular location">
    <subcellularLocation>
        <location evidence="1">Membrane</location>
        <topology evidence="1">Multi-pass membrane protein</topology>
    </subcellularLocation>
</comment>
<dbReference type="RefSeq" id="XP_024705074.1">
    <property type="nucleotide sequence ID" value="XM_024854756.1"/>
</dbReference>
<evidence type="ECO:0000256" key="3">
    <source>
        <dbReference type="ARBA" id="ARBA00022989"/>
    </source>
</evidence>
<evidence type="ECO:0000256" key="1">
    <source>
        <dbReference type="ARBA" id="ARBA00004141"/>
    </source>
</evidence>
<dbReference type="OrthoDB" id="3231000at2759"/>